<dbReference type="SMART" id="SM00863">
    <property type="entry name" value="tRNA_SAD"/>
    <property type="match status" value="1"/>
</dbReference>
<comment type="caution">
    <text evidence="14">The sequence shown here is derived from an EMBL/GenBank/DDBJ whole genome shotgun (WGS) entry which is preliminary data.</text>
</comment>
<dbReference type="GO" id="GO:0046872">
    <property type="term" value="F:metal ion binding"/>
    <property type="evidence" value="ECO:0007669"/>
    <property type="project" value="UniProtKB-KW"/>
</dbReference>
<evidence type="ECO:0000313" key="15">
    <source>
        <dbReference type="Proteomes" id="UP000229615"/>
    </source>
</evidence>
<dbReference type="Pfam" id="PF00587">
    <property type="entry name" value="tRNA-synt_2b"/>
    <property type="match status" value="1"/>
</dbReference>
<dbReference type="InterPro" id="IPR002314">
    <property type="entry name" value="aa-tRNA-synt_IIb"/>
</dbReference>
<dbReference type="AlphaFoldDB" id="A0A2H0UPS4"/>
<feature type="binding site" evidence="12">
    <location>
        <position position="297"/>
    </location>
    <ligand>
        <name>Zn(2+)</name>
        <dbReference type="ChEBI" id="CHEBI:29105"/>
        <note>catalytic</note>
    </ligand>
</feature>
<comment type="subunit">
    <text evidence="12">Homodimer.</text>
</comment>
<keyword evidence="8 12" id="KW-0694">RNA-binding</keyword>
<keyword evidence="7 12" id="KW-0067">ATP-binding</keyword>
<evidence type="ECO:0000256" key="6">
    <source>
        <dbReference type="ARBA" id="ARBA00022833"/>
    </source>
</evidence>
<evidence type="ECO:0000256" key="3">
    <source>
        <dbReference type="ARBA" id="ARBA00022598"/>
    </source>
</evidence>
<dbReference type="Pfam" id="PF07973">
    <property type="entry name" value="tRNA_SAD"/>
    <property type="match status" value="1"/>
</dbReference>
<dbReference type="CDD" id="cd00771">
    <property type="entry name" value="ThrRS_core"/>
    <property type="match status" value="1"/>
</dbReference>
<proteinExistence type="inferred from homology"/>
<dbReference type="Gene3D" id="3.40.50.800">
    <property type="entry name" value="Anticodon-binding domain"/>
    <property type="match status" value="1"/>
</dbReference>
<dbReference type="InterPro" id="IPR045864">
    <property type="entry name" value="aa-tRNA-synth_II/BPL/LPL"/>
</dbReference>
<feature type="binding site" evidence="12">
    <location>
        <position position="348"/>
    </location>
    <ligand>
        <name>Zn(2+)</name>
        <dbReference type="ChEBI" id="CHEBI:29105"/>
        <note>catalytic</note>
    </ligand>
</feature>
<evidence type="ECO:0000256" key="2">
    <source>
        <dbReference type="ARBA" id="ARBA00022555"/>
    </source>
</evidence>
<dbReference type="HAMAP" id="MF_00184">
    <property type="entry name" value="Thr_tRNA_synth"/>
    <property type="match status" value="1"/>
</dbReference>
<dbReference type="SUPFAM" id="SSF52954">
    <property type="entry name" value="Class II aaRS ABD-related"/>
    <property type="match status" value="1"/>
</dbReference>
<dbReference type="GO" id="GO:0000049">
    <property type="term" value="F:tRNA binding"/>
    <property type="evidence" value="ECO:0007669"/>
    <property type="project" value="UniProtKB-KW"/>
</dbReference>
<sequence>MFGKDKQQELADLRHSFAHLLAAAVLDLYPGTKNTIGPSIDDGFYYDFEFKSPISEDNLPKIEKRMREILKKWKQDGPWFEGREVSAEKAKAFFKGNEYKQELIEEIIQRDEKITLYKTGPCSSPSTHYSQPTTDCFTDLCRGGHAKKSKDMNVDAFKLIKLAGAYWRGDEKNPMLTRIYGTAFKTKEELDEYLSLLEEAKRRDHKKLGPELDLFTFSPLVGPGLPLWTPKGTLLRHLIDDFVWSLRKPHGYQKVEIPHITKKELYETSGHWDKFKDELFRIKTREGHEFAMKPMNCPHHTQIYVRRPWSYKELPQRYANTTTCYRDEQTGELSGLSRVRAFAQDDAHVFCRTDQIKEEFLKIWDIVHTFYHAFGFKLQVRLSLHDPEKPENYLGDDAVWEKAENMLREIAKEKKADYFEGIGEAAFYGPKLDFIAKDAIGRQWQVATIQLDMVMPERFDLTCVNENGEKERIVMIHAAIAGSLERFMSILIEHTAGKLPVWLAPVQVRVLAISEKFQKYAKEVEAKLQENDLRVEVSDPNDTLGKRIRQSKLEKIPYLLVVGEKERSNDSVSIEHYKDGDLGNESVDKLIKRIQKEIQEKKI</sequence>
<dbReference type="NCBIfam" id="TIGR00418">
    <property type="entry name" value="thrS"/>
    <property type="match status" value="1"/>
</dbReference>
<evidence type="ECO:0000256" key="4">
    <source>
        <dbReference type="ARBA" id="ARBA00022723"/>
    </source>
</evidence>
<dbReference type="Pfam" id="PF03129">
    <property type="entry name" value="HGTP_anticodon"/>
    <property type="match status" value="1"/>
</dbReference>
<evidence type="ECO:0000256" key="7">
    <source>
        <dbReference type="ARBA" id="ARBA00022840"/>
    </source>
</evidence>
<dbReference type="PANTHER" id="PTHR11451">
    <property type="entry name" value="THREONINE-TRNA LIGASE"/>
    <property type="match status" value="1"/>
</dbReference>
<dbReference type="InterPro" id="IPR004154">
    <property type="entry name" value="Anticodon-bd"/>
</dbReference>
<dbReference type="Gene3D" id="3.30.980.10">
    <property type="entry name" value="Threonyl-trna Synthetase, Chain A, domain 2"/>
    <property type="match status" value="1"/>
</dbReference>
<organism evidence="14 15">
    <name type="scientific">Candidatus Harrisonbacteria bacterium CG10_big_fil_rev_8_21_14_0_10_44_23</name>
    <dbReference type="NCBI Taxonomy" id="1974585"/>
    <lineage>
        <taxon>Bacteria</taxon>
        <taxon>Candidatus Harrisoniibacteriota</taxon>
    </lineage>
</organism>
<keyword evidence="6 12" id="KW-0862">Zinc</keyword>
<dbReference type="EC" id="6.1.1.3" evidence="12"/>
<name>A0A2H0UPS4_9BACT</name>
<comment type="cofactor">
    <cofactor evidence="12">
        <name>Zn(2+)</name>
        <dbReference type="ChEBI" id="CHEBI:29105"/>
    </cofactor>
    <text evidence="12">Binds 1 zinc ion per subunit.</text>
</comment>
<keyword evidence="2 12" id="KW-0820">tRNA-binding</keyword>
<dbReference type="PROSITE" id="PS50862">
    <property type="entry name" value="AA_TRNA_LIGASE_II"/>
    <property type="match status" value="1"/>
</dbReference>
<dbReference type="InterPro" id="IPR036621">
    <property type="entry name" value="Anticodon-bd_dom_sf"/>
</dbReference>
<dbReference type="SUPFAM" id="SSF55681">
    <property type="entry name" value="Class II aaRS and biotin synthetases"/>
    <property type="match status" value="1"/>
</dbReference>
<evidence type="ECO:0000256" key="1">
    <source>
        <dbReference type="ARBA" id="ARBA00008226"/>
    </source>
</evidence>
<dbReference type="InterPro" id="IPR002320">
    <property type="entry name" value="Thr-tRNA-ligase_IIa"/>
</dbReference>
<evidence type="ECO:0000256" key="10">
    <source>
        <dbReference type="ARBA" id="ARBA00023146"/>
    </source>
</evidence>
<dbReference type="GO" id="GO:0006435">
    <property type="term" value="P:threonyl-tRNA aminoacylation"/>
    <property type="evidence" value="ECO:0007669"/>
    <property type="project" value="UniProtKB-UniRule"/>
</dbReference>
<dbReference type="PRINTS" id="PR01047">
    <property type="entry name" value="TRNASYNTHTHR"/>
</dbReference>
<evidence type="ECO:0000256" key="11">
    <source>
        <dbReference type="ARBA" id="ARBA00049515"/>
    </source>
</evidence>
<protein>
    <recommendedName>
        <fullName evidence="12">Threonine--tRNA ligase</fullName>
        <ecNumber evidence="12">6.1.1.3</ecNumber>
    </recommendedName>
    <alternativeName>
        <fullName evidence="12">Threonyl-tRNA synthetase</fullName>
        <shortName evidence="12">ThrRS</shortName>
    </alternativeName>
</protein>
<comment type="caution">
    <text evidence="12">Lacks conserved residue(s) required for the propagation of feature annotation.</text>
</comment>
<keyword evidence="9 12" id="KW-0648">Protein biosynthesis</keyword>
<evidence type="ECO:0000256" key="12">
    <source>
        <dbReference type="HAMAP-Rule" id="MF_00184"/>
    </source>
</evidence>
<keyword evidence="4 12" id="KW-0479">Metal-binding</keyword>
<evidence type="ECO:0000259" key="13">
    <source>
        <dbReference type="PROSITE" id="PS50862"/>
    </source>
</evidence>
<gene>
    <name evidence="12" type="primary">thrS</name>
    <name evidence="14" type="ORF">COU09_02425</name>
</gene>
<dbReference type="PANTHER" id="PTHR11451:SF44">
    <property type="entry name" value="THREONINE--TRNA LIGASE, CHLOROPLASTIC_MITOCHONDRIAL 2"/>
    <property type="match status" value="1"/>
</dbReference>
<dbReference type="Gene3D" id="3.30.54.20">
    <property type="match status" value="1"/>
</dbReference>
<dbReference type="GO" id="GO:0004829">
    <property type="term" value="F:threonine-tRNA ligase activity"/>
    <property type="evidence" value="ECO:0007669"/>
    <property type="project" value="UniProtKB-UniRule"/>
</dbReference>
<keyword evidence="3 12" id="KW-0436">Ligase</keyword>
<feature type="binding site" evidence="12">
    <location>
        <position position="477"/>
    </location>
    <ligand>
        <name>Zn(2+)</name>
        <dbReference type="ChEBI" id="CHEBI:29105"/>
        <note>catalytic</note>
    </ligand>
</feature>
<dbReference type="InterPro" id="IPR012947">
    <property type="entry name" value="tRNA_SAD"/>
</dbReference>
<dbReference type="GO" id="GO:0005737">
    <property type="term" value="C:cytoplasm"/>
    <property type="evidence" value="ECO:0007669"/>
    <property type="project" value="UniProtKB-SubCell"/>
</dbReference>
<dbReference type="CDD" id="cd00860">
    <property type="entry name" value="ThrRS_anticodon"/>
    <property type="match status" value="1"/>
</dbReference>
<dbReference type="FunFam" id="3.30.930.10:FF:000002">
    <property type="entry name" value="Threonine--tRNA ligase"/>
    <property type="match status" value="1"/>
</dbReference>
<dbReference type="Gene3D" id="3.30.930.10">
    <property type="entry name" value="Bira Bifunctional Protein, Domain 2"/>
    <property type="match status" value="1"/>
</dbReference>
<dbReference type="SUPFAM" id="SSF55186">
    <property type="entry name" value="ThrRS/AlaRS common domain"/>
    <property type="match status" value="1"/>
</dbReference>
<evidence type="ECO:0000256" key="9">
    <source>
        <dbReference type="ARBA" id="ARBA00022917"/>
    </source>
</evidence>
<keyword evidence="10 12" id="KW-0030">Aminoacyl-tRNA synthetase</keyword>
<dbReference type="InterPro" id="IPR033728">
    <property type="entry name" value="ThrRS_core"/>
</dbReference>
<reference evidence="15" key="1">
    <citation type="submission" date="2017-09" db="EMBL/GenBank/DDBJ databases">
        <title>Depth-based differentiation of microbial function through sediment-hosted aquifers and enrichment of novel symbionts in the deep terrestrial subsurface.</title>
        <authorList>
            <person name="Probst A.J."/>
            <person name="Ladd B."/>
            <person name="Jarett J.K."/>
            <person name="Geller-Mcgrath D.E."/>
            <person name="Sieber C.M.K."/>
            <person name="Emerson J.B."/>
            <person name="Anantharaman K."/>
            <person name="Thomas B.C."/>
            <person name="Malmstrom R."/>
            <person name="Stieglmeier M."/>
            <person name="Klingl A."/>
            <person name="Woyke T."/>
            <person name="Ryan C.M."/>
            <person name="Banfield J.F."/>
        </authorList>
    </citation>
    <scope>NUCLEOTIDE SEQUENCE [LARGE SCALE GENOMIC DNA]</scope>
</reference>
<dbReference type="InterPro" id="IPR018163">
    <property type="entry name" value="Thr/Ala-tRNA-synth_IIc_edit"/>
</dbReference>
<comment type="subcellular location">
    <subcellularLocation>
        <location evidence="12">Cytoplasm</location>
    </subcellularLocation>
</comment>
<evidence type="ECO:0000313" key="14">
    <source>
        <dbReference type="EMBL" id="PIR88407.1"/>
    </source>
</evidence>
<feature type="domain" description="Aminoacyl-transfer RNA synthetases class-II family profile" evidence="13">
    <location>
        <begin position="230"/>
        <end position="500"/>
    </location>
</feature>
<accession>A0A2H0UPS4</accession>
<dbReference type="EMBL" id="PFBB01000025">
    <property type="protein sequence ID" value="PIR88407.1"/>
    <property type="molecule type" value="Genomic_DNA"/>
</dbReference>
<keyword evidence="5 12" id="KW-0547">Nucleotide-binding</keyword>
<comment type="similarity">
    <text evidence="1 12">Belongs to the class-II aminoacyl-tRNA synthetase family.</text>
</comment>
<evidence type="ECO:0000256" key="8">
    <source>
        <dbReference type="ARBA" id="ARBA00022884"/>
    </source>
</evidence>
<dbReference type="InterPro" id="IPR006195">
    <property type="entry name" value="aa-tRNA-synth_II"/>
</dbReference>
<evidence type="ECO:0000256" key="5">
    <source>
        <dbReference type="ARBA" id="ARBA00022741"/>
    </source>
</evidence>
<dbReference type="Proteomes" id="UP000229615">
    <property type="component" value="Unassembled WGS sequence"/>
</dbReference>
<dbReference type="InterPro" id="IPR047246">
    <property type="entry name" value="ThrRS_anticodon"/>
</dbReference>
<dbReference type="FunFam" id="3.40.50.800:FF:000001">
    <property type="entry name" value="Threonine--tRNA ligase"/>
    <property type="match status" value="1"/>
</dbReference>
<keyword evidence="12" id="KW-0963">Cytoplasm</keyword>
<dbReference type="GO" id="GO:0005524">
    <property type="term" value="F:ATP binding"/>
    <property type="evidence" value="ECO:0007669"/>
    <property type="project" value="UniProtKB-UniRule"/>
</dbReference>
<comment type="catalytic activity">
    <reaction evidence="11 12">
        <text>tRNA(Thr) + L-threonine + ATP = L-threonyl-tRNA(Thr) + AMP + diphosphate + H(+)</text>
        <dbReference type="Rhea" id="RHEA:24624"/>
        <dbReference type="Rhea" id="RHEA-COMP:9670"/>
        <dbReference type="Rhea" id="RHEA-COMP:9704"/>
        <dbReference type="ChEBI" id="CHEBI:15378"/>
        <dbReference type="ChEBI" id="CHEBI:30616"/>
        <dbReference type="ChEBI" id="CHEBI:33019"/>
        <dbReference type="ChEBI" id="CHEBI:57926"/>
        <dbReference type="ChEBI" id="CHEBI:78442"/>
        <dbReference type="ChEBI" id="CHEBI:78534"/>
        <dbReference type="ChEBI" id="CHEBI:456215"/>
        <dbReference type="EC" id="6.1.1.3"/>
    </reaction>
</comment>